<gene>
    <name evidence="1" type="ORF">V1517DRAFT_328395</name>
</gene>
<sequence length="270" mass="29263">MQLQPRLLRRGMGQLTALVLVLTTLVPRVFADLEFVTPSAGESYSAANVLTITWQDDGQSPSLADMSTTTLMLCGNTDLTTFDCFYHILPIGTPLPPGNTYAWDIPAAQAADGQYFLQMTPALTTGGYMVIYSNRFTLTGMTGTQTYVTIGDTSGPANEDHQAAPAPTASDPFAVSYQDQGDWLTKYAPMQPQPGTTVTAKSVSRQYPTSKIGSIFLTNTMRPSALTTTTMPWSYTLTSVVNEASPQPDPSANGGSYEASKKKKKRRWED</sequence>
<keyword evidence="2" id="KW-1185">Reference proteome</keyword>
<dbReference type="EMBL" id="MU970117">
    <property type="protein sequence ID" value="KAK9320755.1"/>
    <property type="molecule type" value="Genomic_DNA"/>
</dbReference>
<protein>
    <submittedName>
        <fullName evidence="1">Uncharacterized protein</fullName>
    </submittedName>
</protein>
<dbReference type="Proteomes" id="UP001489719">
    <property type="component" value="Unassembled WGS sequence"/>
</dbReference>
<evidence type="ECO:0000313" key="2">
    <source>
        <dbReference type="Proteomes" id="UP001489719"/>
    </source>
</evidence>
<evidence type="ECO:0000313" key="1">
    <source>
        <dbReference type="EMBL" id="KAK9320755.1"/>
    </source>
</evidence>
<comment type="caution">
    <text evidence="1">The sequence shown here is derived from an EMBL/GenBank/DDBJ whole genome shotgun (WGS) entry which is preliminary data.</text>
</comment>
<name>A0ACC3TIF5_9ASCO</name>
<organism evidence="1 2">
    <name type="scientific">Lipomyces orientalis</name>
    <dbReference type="NCBI Taxonomy" id="1233043"/>
    <lineage>
        <taxon>Eukaryota</taxon>
        <taxon>Fungi</taxon>
        <taxon>Dikarya</taxon>
        <taxon>Ascomycota</taxon>
        <taxon>Saccharomycotina</taxon>
        <taxon>Lipomycetes</taxon>
        <taxon>Lipomycetales</taxon>
        <taxon>Lipomycetaceae</taxon>
        <taxon>Lipomyces</taxon>
    </lineage>
</organism>
<proteinExistence type="predicted"/>
<accession>A0ACC3TIF5</accession>
<reference evidence="2" key="1">
    <citation type="journal article" date="2024" name="Front. Bioeng. Biotechnol.">
        <title>Genome-scale model development and genomic sequencing of the oleaginous clade Lipomyces.</title>
        <authorList>
            <person name="Czajka J.J."/>
            <person name="Han Y."/>
            <person name="Kim J."/>
            <person name="Mondo S.J."/>
            <person name="Hofstad B.A."/>
            <person name="Robles A."/>
            <person name="Haridas S."/>
            <person name="Riley R."/>
            <person name="LaButti K."/>
            <person name="Pangilinan J."/>
            <person name="Andreopoulos W."/>
            <person name="Lipzen A."/>
            <person name="Yan J."/>
            <person name="Wang M."/>
            <person name="Ng V."/>
            <person name="Grigoriev I.V."/>
            <person name="Spatafora J.W."/>
            <person name="Magnuson J.K."/>
            <person name="Baker S.E."/>
            <person name="Pomraning K.R."/>
        </authorList>
    </citation>
    <scope>NUCLEOTIDE SEQUENCE [LARGE SCALE GENOMIC DNA]</scope>
    <source>
        <strain evidence="2">CBS 10300</strain>
    </source>
</reference>